<evidence type="ECO:0000313" key="2">
    <source>
        <dbReference type="EMBL" id="AVD99641.1"/>
    </source>
</evidence>
<dbReference type="Proteomes" id="UP000240246">
    <property type="component" value="Segment"/>
</dbReference>
<organism evidence="2 3">
    <name type="scientific">Mycobacterium phage Cuke</name>
    <dbReference type="NCBI Taxonomy" id="2079417"/>
    <lineage>
        <taxon>Viruses</taxon>
        <taxon>Duplodnaviria</taxon>
        <taxon>Heunggongvirae</taxon>
        <taxon>Uroviricota</taxon>
        <taxon>Caudoviricetes</taxon>
        <taxon>Cukevirus</taxon>
        <taxon>Cukevirus cuke</taxon>
    </lineage>
</organism>
<sequence length="1068" mass="111662">MTSFLSIGGGGQGGSVESRALRGIDSRTKSFANKDFVKNIAWLNQSVDTLSAYTQKLQKGVDSANQNAIEQIMGFAADLFVLFGGGEPTGIDIGDLKYVIQGIGALLGINPATPFPLNLFDAAWNMFSNYVVPLEQFTDVIFDAILAWAEDFGLSPELIDSLQDLKDAIEALGTTFSDFFNSIHDLLEVFGTNFPVLGEFWDALVDLLTGIDFSGLKPVIAMLADLGIPFIRALTAIVNAGTAFLNPFSMISAGQIATLSDNVLPPVSNNTTIWTVGIDSTNTWVYDEPTDSFTTLGTGVAKSVVTQRSSPCNPGQKFVVSSKLRWSGIPSAANDFGFQLIWYLGNTEVSRNTVNIASGHGSSSPGTAFVQLANATITVPANVDNFKVAAYNGTGINTGQVWIRDISVRISGSMGMGLVDGLLDSLANLLPFSFFDDLLGIPGANPSQIFTWFTKLLNDLSPLNALNVVGTLLSSVIPGLDASKITSGSVDKLRLPDITRDMSSDLQSAIDAALNGLKGTTGVTGQSPLDWESVFNYLPTKLANVFGGNNFGSASQEKVNEALIKIADTINKQGIAISTLQNMLEGANGFSDSHTFRPTETSTFTTQVLGSYPYTLPSWFVLGTDWLDVVLAGGGGGGDGTGDVVTQGEGVQGSPSRVTVNGVDHYAAAGSGGDYGLWTGQALADLMYLDIIYQGATSGQQPGAGGNAGNASPAGDRQGGKAGSWDYFSVIPTSATINFSVGQGGAGGNAGFFGFAGKKGGDGIVHIRARKAMPSKFTSMGTLILPTYKLNTGVALTDSMTAAASWVRNPPNGASGGHILIIRADSGFQNYVYLRVWYAGGTTNYEVGRVNSGTATVFPGMSGTLLEAIPFNAFSLTSDDAYTFTVAINGAGFASYNDTAHNSLKGNLYRNGGWGSSDSALPGSISQFAFLDTGTPARITSNVIATSQTTSSTSYANLSTVGPSVTLNVPSSGEVRVDFSAFLNHSAAGQTSYVSLVMSGSNTLAANDSNAALMRQMAISAGIAIGTIGRSLHLKNLTPGTTTFSLQYKTTAATATFADRSLIVTPMP</sequence>
<proteinExistence type="predicted"/>
<protein>
    <submittedName>
        <fullName evidence="2">Minor tail protein</fullName>
    </submittedName>
</protein>
<keyword evidence="3" id="KW-1185">Reference proteome</keyword>
<dbReference type="EMBL" id="MG757156">
    <property type="protein sequence ID" value="AVD99641.1"/>
    <property type="molecule type" value="Genomic_DNA"/>
</dbReference>
<feature type="region of interest" description="Disordered" evidence="1">
    <location>
        <begin position="700"/>
        <end position="720"/>
    </location>
</feature>
<evidence type="ECO:0000313" key="3">
    <source>
        <dbReference type="Proteomes" id="UP000240246"/>
    </source>
</evidence>
<accession>A0A2L1IWS8</accession>
<evidence type="ECO:0000256" key="1">
    <source>
        <dbReference type="SAM" id="MobiDB-lite"/>
    </source>
</evidence>
<dbReference type="Gene3D" id="2.60.120.260">
    <property type="entry name" value="Galactose-binding domain-like"/>
    <property type="match status" value="1"/>
</dbReference>
<reference evidence="3" key="1">
    <citation type="submission" date="2018-01" db="EMBL/GenBank/DDBJ databases">
        <authorList>
            <person name="Gaut B.S."/>
            <person name="Morton B.R."/>
            <person name="Clegg M.T."/>
            <person name="Duvall M.R."/>
        </authorList>
    </citation>
    <scope>NUCLEOTIDE SEQUENCE [LARGE SCALE GENOMIC DNA]</scope>
</reference>
<name>A0A2L1IWS8_9CAUD</name>
<gene>
    <name evidence="2" type="ORF">SEA_CUKE_23</name>
</gene>